<proteinExistence type="predicted"/>
<keyword evidence="2" id="KW-1185">Reference proteome</keyword>
<gene>
    <name evidence="1" type="ORF">C0W53_15995</name>
</gene>
<evidence type="ECO:0000313" key="2">
    <source>
        <dbReference type="Proteomes" id="UP000240728"/>
    </source>
</evidence>
<protein>
    <recommendedName>
        <fullName evidence="3">Transposase</fullName>
    </recommendedName>
</protein>
<organism evidence="1 2">
    <name type="scientific">Photobacterium kishitanii</name>
    <dbReference type="NCBI Taxonomy" id="318456"/>
    <lineage>
        <taxon>Bacteria</taxon>
        <taxon>Pseudomonadati</taxon>
        <taxon>Pseudomonadota</taxon>
        <taxon>Gammaproteobacteria</taxon>
        <taxon>Vibrionales</taxon>
        <taxon>Vibrionaceae</taxon>
        <taxon>Photobacterium</taxon>
    </lineage>
</organism>
<evidence type="ECO:0000313" key="1">
    <source>
        <dbReference type="EMBL" id="PSX44129.1"/>
    </source>
</evidence>
<sequence>MEWQPSLEVSIVNLSQLRYAITSHLRQSSISSVDIKYYVELANELIELDGANNIKSLSLNVTALAAQLTNCEVKAQQYRLIAELLLDIRSKQPSRPFECLNITCSDCGEKAEYSYSFFRYECKSCNTRVRAHRGDHWPMGQLANSTISYCRRFAHRLFEDNWVTYYGSRKVAYQHLSSITGVPINELHFGVLINNTLDAHRVNMVLSAFNPRRAA</sequence>
<dbReference type="Pfam" id="PF11672">
    <property type="entry name" value="DUF3268"/>
    <property type="match status" value="1"/>
</dbReference>
<dbReference type="Proteomes" id="UP000240728">
    <property type="component" value="Unassembled WGS sequence"/>
</dbReference>
<evidence type="ECO:0008006" key="3">
    <source>
        <dbReference type="Google" id="ProtNLM"/>
    </source>
</evidence>
<comment type="caution">
    <text evidence="1">The sequence shown here is derived from an EMBL/GenBank/DDBJ whole genome shotgun (WGS) entry which is preliminary data.</text>
</comment>
<dbReference type="InterPro" id="IPR021686">
    <property type="entry name" value="DUF3268"/>
</dbReference>
<name>A0AAX0YT01_9GAMM</name>
<dbReference type="EMBL" id="PYOZ01000010">
    <property type="protein sequence ID" value="PSX44129.1"/>
    <property type="molecule type" value="Genomic_DNA"/>
</dbReference>
<dbReference type="AlphaFoldDB" id="A0AAX0YT01"/>
<reference evidence="1 2" key="1">
    <citation type="submission" date="2018-01" db="EMBL/GenBank/DDBJ databases">
        <title>Whole genome sequencing of Histamine producing bacteria.</title>
        <authorList>
            <person name="Butler K."/>
        </authorList>
    </citation>
    <scope>NUCLEOTIDE SEQUENCE [LARGE SCALE GENOMIC DNA]</scope>
    <source>
        <strain evidence="1 2">A1-4</strain>
    </source>
</reference>
<accession>A0AAX0YT01</accession>